<organism evidence="2 3">
    <name type="scientific">Candidatus Methanocrinis natronophilus</name>
    <dbReference type="NCBI Taxonomy" id="3033396"/>
    <lineage>
        <taxon>Archaea</taxon>
        <taxon>Methanobacteriati</taxon>
        <taxon>Methanobacteriota</taxon>
        <taxon>Stenosarchaea group</taxon>
        <taxon>Methanomicrobia</taxon>
        <taxon>Methanotrichales</taxon>
        <taxon>Methanotrichaceae</taxon>
        <taxon>Methanocrinis</taxon>
    </lineage>
</organism>
<gene>
    <name evidence="2" type="ORF">P0O15_12290</name>
</gene>
<evidence type="ECO:0000313" key="3">
    <source>
        <dbReference type="Proteomes" id="UP001220010"/>
    </source>
</evidence>
<evidence type="ECO:0000259" key="1">
    <source>
        <dbReference type="Pfam" id="PF01569"/>
    </source>
</evidence>
<evidence type="ECO:0000313" key="2">
    <source>
        <dbReference type="EMBL" id="MDF0591937.1"/>
    </source>
</evidence>
<dbReference type="InterPro" id="IPR036938">
    <property type="entry name" value="PAP2/HPO_sf"/>
</dbReference>
<name>A0ABT5XB66_9EURY</name>
<dbReference type="PANTHER" id="PTHR34599">
    <property type="entry name" value="PEROXIDASE-RELATED"/>
    <property type="match status" value="1"/>
</dbReference>
<dbReference type="SUPFAM" id="SSF48317">
    <property type="entry name" value="Acid phosphatase/Vanadium-dependent haloperoxidase"/>
    <property type="match status" value="1"/>
</dbReference>
<dbReference type="Pfam" id="PF01569">
    <property type="entry name" value="PAP2"/>
    <property type="match status" value="1"/>
</dbReference>
<feature type="domain" description="Phosphatidic acid phosphatase type 2/haloperoxidase" evidence="1">
    <location>
        <begin position="242"/>
        <end position="350"/>
    </location>
</feature>
<dbReference type="PANTHER" id="PTHR34599:SF1">
    <property type="entry name" value="PHOSPHATIDIC ACID PHOSPHATASE TYPE 2_HALOPEROXIDASE DOMAIN-CONTAINING PROTEIN"/>
    <property type="match status" value="1"/>
</dbReference>
<proteinExistence type="predicted"/>
<keyword evidence="3" id="KW-1185">Reference proteome</keyword>
<protein>
    <submittedName>
        <fullName evidence="2">Vanadium-dependent haloperoxidase</fullName>
    </submittedName>
</protein>
<dbReference type="Proteomes" id="UP001220010">
    <property type="component" value="Unassembled WGS sequence"/>
</dbReference>
<comment type="caution">
    <text evidence="2">The sequence shown here is derived from an EMBL/GenBank/DDBJ whole genome shotgun (WGS) entry which is preliminary data.</text>
</comment>
<reference evidence="2 3" key="1">
    <citation type="submission" date="2023-03" db="EMBL/GenBank/DDBJ databases">
        <title>WGS of Methanotrichaceae archaeon Mx.</title>
        <authorList>
            <person name="Sorokin D.Y."/>
            <person name="Merkel A.Y."/>
        </authorList>
    </citation>
    <scope>NUCLEOTIDE SEQUENCE [LARGE SCALE GENOMIC DNA]</scope>
    <source>
        <strain evidence="2 3">Mx</strain>
    </source>
</reference>
<accession>A0ABT5XB66</accession>
<dbReference type="RefSeq" id="WP_316967655.1">
    <property type="nucleotide sequence ID" value="NZ_JARFPK010000092.1"/>
</dbReference>
<dbReference type="InterPro" id="IPR000326">
    <property type="entry name" value="PAP2/HPO"/>
</dbReference>
<dbReference type="EMBL" id="JARFPK010000092">
    <property type="protein sequence ID" value="MDF0591937.1"/>
    <property type="molecule type" value="Genomic_DNA"/>
</dbReference>
<dbReference type="Gene3D" id="1.10.606.20">
    <property type="match status" value="1"/>
</dbReference>
<dbReference type="CDD" id="cd03398">
    <property type="entry name" value="PAP2_haloperoxidase"/>
    <property type="match status" value="1"/>
</dbReference>
<dbReference type="InterPro" id="IPR052559">
    <property type="entry name" value="V-haloperoxidase"/>
</dbReference>
<sequence length="352" mass="37504">NAGLFSRPPPGSFALDVTLLDPRSARSEGLLGGAADETAAQMTAAGETATSSYPSEGAVVAAASAAVLAYLYPDESAYLEGLLRDQEVALLLAGAAFPSDVEAAVLLGRRVAEVVIDHARSDGSDLVGMVTVPVGPGYWTGNDPLRPLWDRVVPWTTEDITLYRPGPPPAYGSPEFAASLEEVRRIADGRTEEERRIAEFWADGPGTYTPPGHWNAIACQLIEDRGLGELESARTLAVLNIALMDAGISCWDAKYHYWLLRPWMADPEINTSVARPPFPSYTSGHATFSGAASAVLGCIFPDDGDEIAAMAEEAAASRLYGGIHYRFDNDEGLRSGRTIGRAAVEMVMKKGC</sequence>
<feature type="non-terminal residue" evidence="2">
    <location>
        <position position="1"/>
    </location>
</feature>